<feature type="coiled-coil region" evidence="1">
    <location>
        <begin position="248"/>
        <end position="275"/>
    </location>
</feature>
<evidence type="ECO:0000313" key="3">
    <source>
        <dbReference type="EMBL" id="GMT15445.1"/>
    </source>
</evidence>
<dbReference type="PANTHER" id="PTHR36936">
    <property type="entry name" value="PROTEIN CBG25168"/>
    <property type="match status" value="1"/>
</dbReference>
<dbReference type="SUPFAM" id="SSF74924">
    <property type="entry name" value="Cap-Gly domain"/>
    <property type="match status" value="1"/>
</dbReference>
<dbReference type="Proteomes" id="UP001432322">
    <property type="component" value="Unassembled WGS sequence"/>
</dbReference>
<dbReference type="Gene3D" id="2.30.30.190">
    <property type="entry name" value="CAP Gly-rich-like domain"/>
    <property type="match status" value="1"/>
</dbReference>
<name>A0AAV5VA64_9BILA</name>
<dbReference type="Pfam" id="PF01302">
    <property type="entry name" value="CAP_GLY"/>
    <property type="match status" value="1"/>
</dbReference>
<feature type="non-terminal residue" evidence="3">
    <location>
        <position position="1"/>
    </location>
</feature>
<comment type="caution">
    <text evidence="3">The sequence shown here is derived from an EMBL/GenBank/DDBJ whole genome shotgun (WGS) entry which is preliminary data.</text>
</comment>
<protein>
    <recommendedName>
        <fullName evidence="2">CAP-Gly domain-containing protein</fullName>
    </recommendedName>
</protein>
<dbReference type="SMART" id="SM01052">
    <property type="entry name" value="CAP_GLY"/>
    <property type="match status" value="1"/>
</dbReference>
<dbReference type="InterPro" id="IPR000938">
    <property type="entry name" value="CAP-Gly_domain"/>
</dbReference>
<gene>
    <name evidence="3" type="ORF">PFISCL1PPCAC_6742</name>
</gene>
<evidence type="ECO:0000256" key="1">
    <source>
        <dbReference type="SAM" id="Coils"/>
    </source>
</evidence>
<keyword evidence="4" id="KW-1185">Reference proteome</keyword>
<dbReference type="PANTHER" id="PTHR36936:SF3">
    <property type="entry name" value="PROTEIN CBG26223"/>
    <property type="match status" value="1"/>
</dbReference>
<evidence type="ECO:0000313" key="4">
    <source>
        <dbReference type="Proteomes" id="UP001432322"/>
    </source>
</evidence>
<dbReference type="InterPro" id="IPR036859">
    <property type="entry name" value="CAP-Gly_dom_sf"/>
</dbReference>
<organism evidence="3 4">
    <name type="scientific">Pristionchus fissidentatus</name>
    <dbReference type="NCBI Taxonomy" id="1538716"/>
    <lineage>
        <taxon>Eukaryota</taxon>
        <taxon>Metazoa</taxon>
        <taxon>Ecdysozoa</taxon>
        <taxon>Nematoda</taxon>
        <taxon>Chromadorea</taxon>
        <taxon>Rhabditida</taxon>
        <taxon>Rhabditina</taxon>
        <taxon>Diplogasteromorpha</taxon>
        <taxon>Diplogasteroidea</taxon>
        <taxon>Neodiplogasteridae</taxon>
        <taxon>Pristionchus</taxon>
    </lineage>
</organism>
<evidence type="ECO:0000259" key="2">
    <source>
        <dbReference type="PROSITE" id="PS50245"/>
    </source>
</evidence>
<proteinExistence type="predicted"/>
<dbReference type="EMBL" id="BTSY01000002">
    <property type="protein sequence ID" value="GMT15445.1"/>
    <property type="molecule type" value="Genomic_DNA"/>
</dbReference>
<sequence>GTGLYGCIQLFTTKPNYAAIDVISRIYLHESQREKYFARRREIVIGKEERKSEMKDSERVPSECRVGDRCVLNDEGKKNKATVRWIGRMAGRSSVYAGLEFDEPVGDGTGMHQGKQLFETAPGHAGFMLLSTVTPFVVSQSSQQSDPQREREGCARSSVETKVPTVCVSGGPATENEDLIVHYIDQNGQIHECTQQEAQMWLYKGFFTSETKFTVVRRGTKLNGKEEVWSTLVDLISLNGRAMPFLPYYKNEEEREEEINELKRLGEELGALQKRRMAVIDSMRKAEQRRAVVHREMERIASKLVQPDTSTRNVQTHATLSTVVGEGNTEESVSPILPKTGVDPFALLRCCTAKRKMQGDFVTRFKQLRICFDRCDKKQLVSRTLRIFKEYDVRMCQLCRVKIDSTNNVMEHICSGKHITAMQGSICADAFDFWWSAVQETTTGKALVVSFVNPFPQPTLFRLSGDTKAPRVNKDWKVVEGAPPSANTLALWVLRRPTMRVERPCGPFKPIADRLSRGLKNCDKKILDNDPITRPLFVKPLLCLICNRCAIDKASNLITHIVGNGHVDLVVKENIPMSQDAIEFWVRAISRASK</sequence>
<accession>A0AAV5VA64</accession>
<reference evidence="3" key="1">
    <citation type="submission" date="2023-10" db="EMBL/GenBank/DDBJ databases">
        <title>Genome assembly of Pristionchus species.</title>
        <authorList>
            <person name="Yoshida K."/>
            <person name="Sommer R.J."/>
        </authorList>
    </citation>
    <scope>NUCLEOTIDE SEQUENCE</scope>
    <source>
        <strain evidence="3">RS5133</strain>
    </source>
</reference>
<dbReference type="AlphaFoldDB" id="A0AAV5VA64"/>
<keyword evidence="1" id="KW-0175">Coiled coil</keyword>
<dbReference type="PROSITE" id="PS50245">
    <property type="entry name" value="CAP_GLY_2"/>
    <property type="match status" value="1"/>
</dbReference>
<feature type="domain" description="CAP-Gly" evidence="2">
    <location>
        <begin position="87"/>
        <end position="129"/>
    </location>
</feature>